<dbReference type="EMBL" id="CP111024">
    <property type="protein sequence ID" value="WAR24409.1"/>
    <property type="molecule type" value="Genomic_DNA"/>
</dbReference>
<evidence type="ECO:0000313" key="1">
    <source>
        <dbReference type="EMBL" id="WAR24409.1"/>
    </source>
</evidence>
<keyword evidence="2" id="KW-1185">Reference proteome</keyword>
<accession>A0ABY7FU73</accession>
<dbReference type="Proteomes" id="UP001164746">
    <property type="component" value="Chromosome 13"/>
</dbReference>
<name>A0ABY7FU73_MYAAR</name>
<evidence type="ECO:0000313" key="2">
    <source>
        <dbReference type="Proteomes" id="UP001164746"/>
    </source>
</evidence>
<proteinExistence type="predicted"/>
<reference evidence="1" key="1">
    <citation type="submission" date="2022-11" db="EMBL/GenBank/DDBJ databases">
        <title>Centuries of genome instability and evolution in soft-shell clam transmissible cancer (bioRxiv).</title>
        <authorList>
            <person name="Hart S.F.M."/>
            <person name="Yonemitsu M.A."/>
            <person name="Giersch R.M."/>
            <person name="Beal B.F."/>
            <person name="Arriagada G."/>
            <person name="Davis B.W."/>
            <person name="Ostrander E.A."/>
            <person name="Goff S.P."/>
            <person name="Metzger M.J."/>
        </authorList>
    </citation>
    <scope>NUCLEOTIDE SEQUENCE</scope>
    <source>
        <strain evidence="1">MELC-2E11</strain>
        <tissue evidence="1">Siphon/mantle</tissue>
    </source>
</reference>
<sequence>MTGIWENCKFKPRCLTLQPASCVRTCTSDATVEKSQGLQQLRNMA</sequence>
<gene>
    <name evidence="1" type="ORF">MAR_038078</name>
</gene>
<organism evidence="1 2">
    <name type="scientific">Mya arenaria</name>
    <name type="common">Soft-shell clam</name>
    <dbReference type="NCBI Taxonomy" id="6604"/>
    <lineage>
        <taxon>Eukaryota</taxon>
        <taxon>Metazoa</taxon>
        <taxon>Spiralia</taxon>
        <taxon>Lophotrochozoa</taxon>
        <taxon>Mollusca</taxon>
        <taxon>Bivalvia</taxon>
        <taxon>Autobranchia</taxon>
        <taxon>Heteroconchia</taxon>
        <taxon>Euheterodonta</taxon>
        <taxon>Imparidentia</taxon>
        <taxon>Neoheterodontei</taxon>
        <taxon>Myida</taxon>
        <taxon>Myoidea</taxon>
        <taxon>Myidae</taxon>
        <taxon>Mya</taxon>
    </lineage>
</organism>
<protein>
    <submittedName>
        <fullName evidence="1">Uncharacterized protein</fullName>
    </submittedName>
</protein>